<dbReference type="SUPFAM" id="SSF50985">
    <property type="entry name" value="RCC1/BLIP-II"/>
    <property type="match status" value="2"/>
</dbReference>
<dbReference type="InterPro" id="IPR051553">
    <property type="entry name" value="Ran_GTPase-activating"/>
</dbReference>
<evidence type="ECO:0000259" key="4">
    <source>
        <dbReference type="Pfam" id="PF25390"/>
    </source>
</evidence>
<organism evidence="5 6">
    <name type="scientific">Leucobacter komagatae</name>
    <dbReference type="NCBI Taxonomy" id="55969"/>
    <lineage>
        <taxon>Bacteria</taxon>
        <taxon>Bacillati</taxon>
        <taxon>Actinomycetota</taxon>
        <taxon>Actinomycetes</taxon>
        <taxon>Micrococcales</taxon>
        <taxon>Microbacteriaceae</taxon>
        <taxon>Leucobacter</taxon>
    </lineage>
</organism>
<feature type="region of interest" description="Disordered" evidence="3">
    <location>
        <begin position="730"/>
        <end position="805"/>
    </location>
</feature>
<sequence length="805" mass="83003">MRQHTDRGAHTQRTVAKRVGMGLAACAALVVAALGVTSTMVGAVSTDSSTVHNSRFAKSLRIDAGVYNLEATPETGDAFGPGAASGVVSFATQAAAEEPLSLGVGDQIDTVVALPAGVRPVDLPAPEAGDGFTRAWTSAEAEGRHTVRATTTITHDRPVSLPAASFAIESEIAAVVPEEALTIRSTTETSDGLTSLHPDDSAIMPMAWNVKTGVYGLDVTGTSPATMQVQASTHPESSGEDLYLRRGDAVATTFTLPSGVTPGQLPESTTDNGFETVWSSSSTGGVSTVTVAQTATAPRTTLEQQLHSIPVEVSSDAWLEGYTVAASIALPERFLSNQVRSEAQIPGRLLGQAPQRIAAGGGHSTALGADGETAFGWGANRFGQAGTGSSAAVESAVTPLDMRGATPFKQVSAGADHTLALGFDGHIYGWGSDEQGKTGIDKFSQHYKSPLPAVPYRGVTYTQVSAGAQHSLALDTDGRIWGWGSGAEGATGSRAEPNGYLAPSLLEQPKGLKFVSVEAGSQSTYAIDTEGRVWVMGTNRQGQLGLGQSVRKTNTLTQLPMPGDARIVQIAANSSSNAQQTLALTDTGEIIAWGLNEAGEAGLALDGSTSSIYWEPKKIQQPEGVRFVKLAAGEGRSMGLSTRGQVYSWGAQALGYEAPAQSSLPLLVPLPAIPGGYTDIAAGQIHSFALGANNELYGWGWQTDGRLGNAKQGLQATPILIELDAAAKTASTLAEEPTPGEEPVLDDGADAAGDISDTEGNEEPSADETSPGVETPDAPAAEATESSHKPLGRTPGVAGRESPSE</sequence>
<evidence type="ECO:0000256" key="1">
    <source>
        <dbReference type="ARBA" id="ARBA00022658"/>
    </source>
</evidence>
<dbReference type="OrthoDB" id="9796385at2"/>
<evidence type="ECO:0000313" key="5">
    <source>
        <dbReference type="EMBL" id="TQL43402.1"/>
    </source>
</evidence>
<dbReference type="PANTHER" id="PTHR45982:SF1">
    <property type="entry name" value="REGULATOR OF CHROMOSOME CONDENSATION"/>
    <property type="match status" value="1"/>
</dbReference>
<dbReference type="PRINTS" id="PR00633">
    <property type="entry name" value="RCCNDNSATION"/>
</dbReference>
<accession>A0A542Y5N6</accession>
<dbReference type="GO" id="GO:0005085">
    <property type="term" value="F:guanyl-nucleotide exchange factor activity"/>
    <property type="evidence" value="ECO:0007669"/>
    <property type="project" value="TreeGrafter"/>
</dbReference>
<protein>
    <submittedName>
        <fullName evidence="5">Alpha-tubulin suppressor-like RCC1 family protein</fullName>
    </submittedName>
</protein>
<evidence type="ECO:0000256" key="2">
    <source>
        <dbReference type="ARBA" id="ARBA00022737"/>
    </source>
</evidence>
<evidence type="ECO:0000256" key="3">
    <source>
        <dbReference type="SAM" id="MobiDB-lite"/>
    </source>
</evidence>
<keyword evidence="6" id="KW-1185">Reference proteome</keyword>
<feature type="compositionally biased region" description="Low complexity" evidence="3">
    <location>
        <begin position="774"/>
        <end position="784"/>
    </location>
</feature>
<evidence type="ECO:0000313" key="6">
    <source>
        <dbReference type="Proteomes" id="UP000319094"/>
    </source>
</evidence>
<dbReference type="PROSITE" id="PS50012">
    <property type="entry name" value="RCC1_3"/>
    <property type="match status" value="6"/>
</dbReference>
<reference evidence="5 6" key="1">
    <citation type="submission" date="2019-06" db="EMBL/GenBank/DDBJ databases">
        <title>Sequencing the genomes of 1000 actinobacteria strains.</title>
        <authorList>
            <person name="Klenk H.-P."/>
        </authorList>
    </citation>
    <scope>NUCLEOTIDE SEQUENCE [LARGE SCALE GENOMIC DNA]</scope>
    <source>
        <strain evidence="5 6">DSM 8803</strain>
    </source>
</reference>
<dbReference type="Pfam" id="PF25390">
    <property type="entry name" value="WD40_RLD"/>
    <property type="match status" value="1"/>
</dbReference>
<gene>
    <name evidence="5" type="ORF">FB468_1423</name>
</gene>
<comment type="caution">
    <text evidence="5">The sequence shown here is derived from an EMBL/GenBank/DDBJ whole genome shotgun (WGS) entry which is preliminary data.</text>
</comment>
<dbReference type="InterPro" id="IPR009091">
    <property type="entry name" value="RCC1/BLIP-II"/>
</dbReference>
<dbReference type="PANTHER" id="PTHR45982">
    <property type="entry name" value="REGULATOR OF CHROMOSOME CONDENSATION"/>
    <property type="match status" value="1"/>
</dbReference>
<dbReference type="Gene3D" id="2.130.10.30">
    <property type="entry name" value="Regulator of chromosome condensation 1/beta-lactamase-inhibitor protein II"/>
    <property type="match status" value="2"/>
</dbReference>
<proteinExistence type="predicted"/>
<dbReference type="InterPro" id="IPR000408">
    <property type="entry name" value="Reg_chr_condens"/>
</dbReference>
<dbReference type="GO" id="GO:0005737">
    <property type="term" value="C:cytoplasm"/>
    <property type="evidence" value="ECO:0007669"/>
    <property type="project" value="TreeGrafter"/>
</dbReference>
<feature type="compositionally biased region" description="Acidic residues" evidence="3">
    <location>
        <begin position="756"/>
        <end position="766"/>
    </location>
</feature>
<dbReference type="EMBL" id="VFON01000001">
    <property type="protein sequence ID" value="TQL43402.1"/>
    <property type="molecule type" value="Genomic_DNA"/>
</dbReference>
<dbReference type="PROSITE" id="PS00626">
    <property type="entry name" value="RCC1_2"/>
    <property type="match status" value="3"/>
</dbReference>
<name>A0A542Y5N6_9MICO</name>
<dbReference type="InterPro" id="IPR058923">
    <property type="entry name" value="RCC1-like_dom"/>
</dbReference>
<dbReference type="Proteomes" id="UP000319094">
    <property type="component" value="Unassembled WGS sequence"/>
</dbReference>
<dbReference type="RefSeq" id="WP_141886724.1">
    <property type="nucleotide sequence ID" value="NZ_BAAAUY010000010.1"/>
</dbReference>
<feature type="domain" description="RCC1-like" evidence="4">
    <location>
        <begin position="353"/>
        <end position="653"/>
    </location>
</feature>
<dbReference type="AlphaFoldDB" id="A0A542Y5N6"/>
<keyword evidence="1" id="KW-0344">Guanine-nucleotide releasing factor</keyword>
<keyword evidence="2" id="KW-0677">Repeat</keyword>